<organism evidence="1 2">
    <name type="scientific">Weissella cibaria</name>
    <dbReference type="NCBI Taxonomy" id="137591"/>
    <lineage>
        <taxon>Bacteria</taxon>
        <taxon>Bacillati</taxon>
        <taxon>Bacillota</taxon>
        <taxon>Bacilli</taxon>
        <taxon>Lactobacillales</taxon>
        <taxon>Lactobacillaceae</taxon>
        <taxon>Weissella</taxon>
    </lineage>
</organism>
<proteinExistence type="predicted"/>
<dbReference type="Proteomes" id="UP000032287">
    <property type="component" value="Unassembled WGS sequence"/>
</dbReference>
<gene>
    <name evidence="1" type="ORF">QX99_00772</name>
</gene>
<dbReference type="AlphaFoldDB" id="A0A0D1LS30"/>
<name>A0A0D1LS30_9LACO</name>
<dbReference type="PATRIC" id="fig|137591.25.peg.742"/>
<reference evidence="1 2" key="1">
    <citation type="journal article" date="2015" name="Microbiology (Mosc.)">
        <title>Genomics of the Weissella cibaria species with an examination of its metabolic traits.</title>
        <authorList>
            <person name="Lynch K.M."/>
            <person name="Lucid A."/>
            <person name="Arendt E.K."/>
            <person name="Sleator R.D."/>
            <person name="Lucey B."/>
            <person name="Coffey A."/>
        </authorList>
    </citation>
    <scope>NUCLEOTIDE SEQUENCE [LARGE SCALE GENOMIC DNA]</scope>
    <source>
        <strain evidence="1 2">MG1</strain>
    </source>
</reference>
<protein>
    <submittedName>
        <fullName evidence="1">Uncharacterized protein</fullName>
    </submittedName>
</protein>
<dbReference type="RefSeq" id="WP_043711014.1">
    <property type="nucleotide sequence ID" value="NZ_JALOCT010000017.1"/>
</dbReference>
<evidence type="ECO:0000313" key="2">
    <source>
        <dbReference type="Proteomes" id="UP000032287"/>
    </source>
</evidence>
<keyword evidence="2" id="KW-1185">Reference proteome</keyword>
<sequence>MANFDASSTGIGNIHYGFTKSTGIDTAPVIETQGLNKGAYHAQLVERYTQLLTQRDHVSYAAIRQQLHVDGTTIHQLARETGLSAK</sequence>
<comment type="caution">
    <text evidence="1">The sequence shown here is derived from an EMBL/GenBank/DDBJ whole genome shotgun (WGS) entry which is preliminary data.</text>
</comment>
<dbReference type="EMBL" id="JWHU01000010">
    <property type="protein sequence ID" value="KIU21312.1"/>
    <property type="molecule type" value="Genomic_DNA"/>
</dbReference>
<evidence type="ECO:0000313" key="1">
    <source>
        <dbReference type="EMBL" id="KIU21312.1"/>
    </source>
</evidence>
<accession>A0A0D1LS30</accession>